<proteinExistence type="predicted"/>
<dbReference type="PRINTS" id="PR00162">
    <property type="entry name" value="RIESKE"/>
</dbReference>
<dbReference type="Pfam" id="PF01266">
    <property type="entry name" value="DAO"/>
    <property type="match status" value="1"/>
</dbReference>
<dbReference type="GO" id="GO:0051537">
    <property type="term" value="F:2 iron, 2 sulfur cluster binding"/>
    <property type="evidence" value="ECO:0007669"/>
    <property type="project" value="UniProtKB-KW"/>
</dbReference>
<gene>
    <name evidence="7" type="ORF">SAMN06297358_1374</name>
</gene>
<organism evidence="7 8">
    <name type="scientific">Pedobacter xixiisoli</name>
    <dbReference type="NCBI Taxonomy" id="1476464"/>
    <lineage>
        <taxon>Bacteria</taxon>
        <taxon>Pseudomonadati</taxon>
        <taxon>Bacteroidota</taxon>
        <taxon>Sphingobacteriia</taxon>
        <taxon>Sphingobacteriales</taxon>
        <taxon>Sphingobacteriaceae</taxon>
        <taxon>Pedobacter</taxon>
    </lineage>
</organism>
<dbReference type="InterPro" id="IPR017941">
    <property type="entry name" value="Rieske_2Fe-2S"/>
</dbReference>
<evidence type="ECO:0000313" key="7">
    <source>
        <dbReference type="EMBL" id="SOD14044.1"/>
    </source>
</evidence>
<feature type="domain" description="Rieske" evidence="6">
    <location>
        <begin position="421"/>
        <end position="508"/>
    </location>
</feature>
<keyword evidence="8" id="KW-1185">Reference proteome</keyword>
<dbReference type="GO" id="GO:0016020">
    <property type="term" value="C:membrane"/>
    <property type="evidence" value="ECO:0007669"/>
    <property type="project" value="InterPro"/>
</dbReference>
<evidence type="ECO:0000256" key="4">
    <source>
        <dbReference type="ARBA" id="ARBA00023014"/>
    </source>
</evidence>
<dbReference type="InterPro" id="IPR036188">
    <property type="entry name" value="FAD/NAD-bd_sf"/>
</dbReference>
<evidence type="ECO:0000256" key="3">
    <source>
        <dbReference type="ARBA" id="ARBA00023004"/>
    </source>
</evidence>
<dbReference type="InterPro" id="IPR005805">
    <property type="entry name" value="Rieske_Fe-S_prot_C"/>
</dbReference>
<reference evidence="8" key="1">
    <citation type="submission" date="2017-09" db="EMBL/GenBank/DDBJ databases">
        <authorList>
            <person name="Varghese N."/>
            <person name="Submissions S."/>
        </authorList>
    </citation>
    <scope>NUCLEOTIDE SEQUENCE [LARGE SCALE GENOMIC DNA]</scope>
    <source>
        <strain evidence="8">CGMCC 1.12803</strain>
    </source>
</reference>
<dbReference type="Gene3D" id="3.30.9.10">
    <property type="entry name" value="D-Amino Acid Oxidase, subunit A, domain 2"/>
    <property type="match status" value="1"/>
</dbReference>
<evidence type="ECO:0000256" key="1">
    <source>
        <dbReference type="ARBA" id="ARBA00022714"/>
    </source>
</evidence>
<dbReference type="InterPro" id="IPR036922">
    <property type="entry name" value="Rieske_2Fe-2S_sf"/>
</dbReference>
<evidence type="ECO:0000256" key="2">
    <source>
        <dbReference type="ARBA" id="ARBA00022723"/>
    </source>
</evidence>
<dbReference type="GO" id="GO:0046872">
    <property type="term" value="F:metal ion binding"/>
    <property type="evidence" value="ECO:0007669"/>
    <property type="project" value="UniProtKB-KW"/>
</dbReference>
<dbReference type="SUPFAM" id="SSF50022">
    <property type="entry name" value="ISP domain"/>
    <property type="match status" value="1"/>
</dbReference>
<keyword evidence="5" id="KW-1015">Disulfide bond</keyword>
<dbReference type="Proteomes" id="UP000219281">
    <property type="component" value="Unassembled WGS sequence"/>
</dbReference>
<dbReference type="PANTHER" id="PTHR13847">
    <property type="entry name" value="SARCOSINE DEHYDROGENASE-RELATED"/>
    <property type="match status" value="1"/>
</dbReference>
<dbReference type="SUPFAM" id="SSF51905">
    <property type="entry name" value="FAD/NAD(P)-binding domain"/>
    <property type="match status" value="1"/>
</dbReference>
<dbReference type="EMBL" id="OCMT01000002">
    <property type="protein sequence ID" value="SOD14044.1"/>
    <property type="molecule type" value="Genomic_DNA"/>
</dbReference>
<sequence length="508" mass="56588">MMLKRDSRTQSPWQQIPQANPTYLDTAKAAYDVVIIGAGISGITTALLFQKAGKNCLVLDAGNLGFGTTGGTTAHINTFFDSTYPEIESKFSKDAAKLVADAGKLAIEMISDFTQTYQIDCDLETKVGYLYAETEKEAEQLSEILESAKRAGVEVDRSTTNGLPISFLQSIKFEDQAQFHPLKYLQGLAKAFITLGGTIKENVFINDVKQEENHCTAISDDEIFTAYDIVYATHIPPGINKFSFRCAPYRSYVLGIRLNDDEQYPENLAYDMQEPYHYFRTHEVDGEKILILGGADHKTGHDDPQQAFEDLENYASQRFVIKDIPYHWSSQYYVPTDGLPYIGRMNNADDHIFVATGYNGNGMTWGTIAGHIITDLILAKENKFAELFDPCRVKPIAGFTEFVKENTDVAYHFVVDRFKAGELETFKELAKEEGKVVDYEGNQLAIYKDKTGIITALSPVCTHAGCTVSFNSEEKSWDCPCHGGRFDLEGKVLCGPPQANLKQISIGK</sequence>
<dbReference type="PANTHER" id="PTHR13847:SF274">
    <property type="entry name" value="RIESKE 2FE-2S IRON-SULFUR PROTEIN YHFW-RELATED"/>
    <property type="match status" value="1"/>
</dbReference>
<dbReference type="Gene3D" id="3.50.50.60">
    <property type="entry name" value="FAD/NAD(P)-binding domain"/>
    <property type="match status" value="1"/>
</dbReference>
<name>A0A285ZWL9_9SPHI</name>
<dbReference type="PROSITE" id="PS51296">
    <property type="entry name" value="RIESKE"/>
    <property type="match status" value="1"/>
</dbReference>
<keyword evidence="4" id="KW-0411">Iron-sulfur</keyword>
<dbReference type="OrthoDB" id="9767869at2"/>
<dbReference type="GO" id="GO:0005737">
    <property type="term" value="C:cytoplasm"/>
    <property type="evidence" value="ECO:0007669"/>
    <property type="project" value="TreeGrafter"/>
</dbReference>
<dbReference type="InterPro" id="IPR006076">
    <property type="entry name" value="FAD-dep_OxRdtase"/>
</dbReference>
<protein>
    <submittedName>
        <fullName evidence="7">Glycine/D-amino acid oxidase</fullName>
    </submittedName>
</protein>
<accession>A0A285ZWL9</accession>
<keyword evidence="1" id="KW-0001">2Fe-2S</keyword>
<evidence type="ECO:0000256" key="5">
    <source>
        <dbReference type="ARBA" id="ARBA00023157"/>
    </source>
</evidence>
<dbReference type="AlphaFoldDB" id="A0A285ZWL9"/>
<keyword evidence="2" id="KW-0479">Metal-binding</keyword>
<keyword evidence="3" id="KW-0408">Iron</keyword>
<evidence type="ECO:0000313" key="8">
    <source>
        <dbReference type="Proteomes" id="UP000219281"/>
    </source>
</evidence>
<dbReference type="RefSeq" id="WP_097130237.1">
    <property type="nucleotide sequence ID" value="NZ_OCMT01000002.1"/>
</dbReference>
<dbReference type="Gene3D" id="2.102.10.10">
    <property type="entry name" value="Rieske [2Fe-2S] iron-sulphur domain"/>
    <property type="match status" value="1"/>
</dbReference>
<evidence type="ECO:0000259" key="6">
    <source>
        <dbReference type="PROSITE" id="PS51296"/>
    </source>
</evidence>
<dbReference type="Pfam" id="PF00355">
    <property type="entry name" value="Rieske"/>
    <property type="match status" value="1"/>
</dbReference>